<evidence type="ECO:0000313" key="2">
    <source>
        <dbReference type="Proteomes" id="UP000437736"/>
    </source>
</evidence>
<evidence type="ECO:0008006" key="3">
    <source>
        <dbReference type="Google" id="ProtNLM"/>
    </source>
</evidence>
<dbReference type="Gene3D" id="1.10.357.10">
    <property type="entry name" value="Tetracycline Repressor, domain 2"/>
    <property type="match status" value="1"/>
</dbReference>
<evidence type="ECO:0000313" key="1">
    <source>
        <dbReference type="EMBL" id="MST32430.1"/>
    </source>
</evidence>
<name>A0ABW9QRG6_9ACTN</name>
<dbReference type="Proteomes" id="UP000437736">
    <property type="component" value="Unassembled WGS sequence"/>
</dbReference>
<dbReference type="EMBL" id="WJHE01000289">
    <property type="protein sequence ID" value="MST32430.1"/>
    <property type="molecule type" value="Genomic_DNA"/>
</dbReference>
<dbReference type="SUPFAM" id="SSF48498">
    <property type="entry name" value="Tetracyclin repressor-like, C-terminal domain"/>
    <property type="match status" value="1"/>
</dbReference>
<keyword evidence="2" id="KW-1185">Reference proteome</keyword>
<proteinExistence type="predicted"/>
<comment type="caution">
    <text evidence="1">The sequence shown here is derived from an EMBL/GenBank/DDBJ whole genome shotgun (WGS) entry which is preliminary data.</text>
</comment>
<gene>
    <name evidence="1" type="ORF">GHK86_06810</name>
</gene>
<protein>
    <recommendedName>
        <fullName evidence="3">TetR family transcriptional regulator</fullName>
    </recommendedName>
</protein>
<reference evidence="1 2" key="1">
    <citation type="submission" date="2019-11" db="EMBL/GenBank/DDBJ databases">
        <title>Acidiferrimicrobium australis gen. nov., sp. nov., an acidophilic and obligately heterotrophic, member of the Actinobacteria that catalyses dissimilatory oxido- reduction of iron isolated from metal-rich acidic water in Chile.</title>
        <authorList>
            <person name="Gonzalez D."/>
            <person name="Huber K."/>
            <person name="Hedrich S."/>
            <person name="Rojas-Villalobos C."/>
            <person name="Quatrini R."/>
            <person name="Dinamarca M.A."/>
            <person name="Schwarz A."/>
            <person name="Canales C."/>
            <person name="Nancucheo I."/>
        </authorList>
    </citation>
    <scope>NUCLEOTIDE SEQUENCE [LARGE SCALE GENOMIC DNA]</scope>
    <source>
        <strain evidence="1 2">USS-CCA1</strain>
    </source>
</reference>
<sequence>MRADLDSHATAEVVIATFFGAQAITRSLGDPAGLRRRLDTFWDLTLPSMRAVARSPARPRAGATGSQRR</sequence>
<dbReference type="InterPro" id="IPR036271">
    <property type="entry name" value="Tet_transcr_reg_TetR-rel_C_sf"/>
</dbReference>
<accession>A0ABW9QRG6</accession>
<organism evidence="1 2">
    <name type="scientific">Acidiferrimicrobium australe</name>
    <dbReference type="NCBI Taxonomy" id="2664430"/>
    <lineage>
        <taxon>Bacteria</taxon>
        <taxon>Bacillati</taxon>
        <taxon>Actinomycetota</taxon>
        <taxon>Acidimicrobiia</taxon>
        <taxon>Acidimicrobiales</taxon>
        <taxon>Acidimicrobiaceae</taxon>
        <taxon>Acidiferrimicrobium</taxon>
    </lineage>
</organism>